<dbReference type="GO" id="GO:0003735">
    <property type="term" value="F:structural constituent of ribosome"/>
    <property type="evidence" value="ECO:0007669"/>
    <property type="project" value="InterPro"/>
</dbReference>
<dbReference type="AlphaFoldDB" id="C9MUP2"/>
<dbReference type="Proteomes" id="UP000006233">
    <property type="component" value="Unassembled WGS sequence"/>
</dbReference>
<accession>C9MUP2</accession>
<keyword evidence="3 5" id="KW-0687">Ribonucleoprotein</keyword>
<dbReference type="InterPro" id="IPR014721">
    <property type="entry name" value="Ribsml_uS5_D2-typ_fold_subgr"/>
</dbReference>
<evidence type="ECO:0000256" key="4">
    <source>
        <dbReference type="ARBA" id="ARBA00035259"/>
    </source>
</evidence>
<evidence type="ECO:0000313" key="7">
    <source>
        <dbReference type="EMBL" id="EEX75662.1"/>
    </source>
</evidence>
<dbReference type="Pfam" id="PF00380">
    <property type="entry name" value="Ribosomal_S9"/>
    <property type="match status" value="1"/>
</dbReference>
<dbReference type="eggNOG" id="COG0103">
    <property type="taxonomic scope" value="Bacteria"/>
</dbReference>
<evidence type="ECO:0000256" key="3">
    <source>
        <dbReference type="ARBA" id="ARBA00023274"/>
    </source>
</evidence>
<dbReference type="InterPro" id="IPR000754">
    <property type="entry name" value="Ribosomal_uS9"/>
</dbReference>
<keyword evidence="2 5" id="KW-0689">Ribosomal protein</keyword>
<evidence type="ECO:0000256" key="1">
    <source>
        <dbReference type="ARBA" id="ARBA00005251"/>
    </source>
</evidence>
<reference evidence="7 8" key="1">
    <citation type="submission" date="2009-09" db="EMBL/GenBank/DDBJ databases">
        <authorList>
            <person name="Weinstock G."/>
            <person name="Sodergren E."/>
            <person name="Clifton S."/>
            <person name="Fulton L."/>
            <person name="Fulton B."/>
            <person name="Courtney L."/>
            <person name="Fronick C."/>
            <person name="Harrison M."/>
            <person name="Strong C."/>
            <person name="Farmer C."/>
            <person name="Delahaunty K."/>
            <person name="Markovic C."/>
            <person name="Hall O."/>
            <person name="Minx P."/>
            <person name="Tomlinson C."/>
            <person name="Mitreva M."/>
            <person name="Nelson J."/>
            <person name="Hou S."/>
            <person name="Wollam A."/>
            <person name="Pepin K.H."/>
            <person name="Johnson M."/>
            <person name="Bhonagiri V."/>
            <person name="Nash W.E."/>
            <person name="Warren W."/>
            <person name="Chinwalla A."/>
            <person name="Mardis E.R."/>
            <person name="Wilson R.K."/>
        </authorList>
    </citation>
    <scope>NUCLEOTIDE SEQUENCE [LARGE SCALE GENOMIC DNA]</scope>
    <source>
        <strain evidence="7 8">F0254</strain>
    </source>
</reference>
<dbReference type="InterPro" id="IPR020568">
    <property type="entry name" value="Ribosomal_Su5_D2-typ_SF"/>
</dbReference>
<dbReference type="HAMAP" id="MF_00532_B">
    <property type="entry name" value="Ribosomal_uS9_B"/>
    <property type="match status" value="1"/>
</dbReference>
<dbReference type="PANTHER" id="PTHR21569:SF1">
    <property type="entry name" value="SMALL RIBOSOMAL SUBUNIT PROTEIN US9M"/>
    <property type="match status" value="1"/>
</dbReference>
<dbReference type="STRING" id="634994.GCWU000323_00261"/>
<dbReference type="PROSITE" id="PS00360">
    <property type="entry name" value="RIBOSOMAL_S9"/>
    <property type="match status" value="1"/>
</dbReference>
<comment type="similarity">
    <text evidence="1 5 6">Belongs to the universal ribosomal protein uS9 family.</text>
</comment>
<gene>
    <name evidence="5 7" type="primary">rpsI</name>
    <name evidence="7" type="ORF">GCWU000323_00261</name>
</gene>
<dbReference type="SUPFAM" id="SSF54211">
    <property type="entry name" value="Ribosomal protein S5 domain 2-like"/>
    <property type="match status" value="1"/>
</dbReference>
<dbReference type="NCBIfam" id="NF001099">
    <property type="entry name" value="PRK00132.1"/>
    <property type="match status" value="1"/>
</dbReference>
<sequence length="159" mass="17628">MAEKIQYLGTGRRKTSVARVRLVPGETGVTINGKDMREYFGGREILAKIVEQPLELTETLNKYGVKVNVNGGGNTGQAGAIRHGVSRALLVADAELRGALKEAGFLTRDSRMVERKNTGKRKQEEAHNSQKDNCIILYALGNTGFQGFLFFRNRLRLYA</sequence>
<evidence type="ECO:0000313" key="8">
    <source>
        <dbReference type="Proteomes" id="UP000006233"/>
    </source>
</evidence>
<dbReference type="Gene3D" id="3.30.230.10">
    <property type="match status" value="1"/>
</dbReference>
<organism evidence="7 8">
    <name type="scientific">Leptotrichia hofstadii F0254</name>
    <dbReference type="NCBI Taxonomy" id="634994"/>
    <lineage>
        <taxon>Bacteria</taxon>
        <taxon>Fusobacteriati</taxon>
        <taxon>Fusobacteriota</taxon>
        <taxon>Fusobacteriia</taxon>
        <taxon>Fusobacteriales</taxon>
        <taxon>Leptotrichiaceae</taxon>
        <taxon>Leptotrichia</taxon>
    </lineage>
</organism>
<comment type="caution">
    <text evidence="7">The sequence shown here is derived from an EMBL/GenBank/DDBJ whole genome shotgun (WGS) entry which is preliminary data.</text>
</comment>
<dbReference type="PANTHER" id="PTHR21569">
    <property type="entry name" value="RIBOSOMAL PROTEIN S9"/>
    <property type="match status" value="1"/>
</dbReference>
<dbReference type="GO" id="GO:0022627">
    <property type="term" value="C:cytosolic small ribosomal subunit"/>
    <property type="evidence" value="ECO:0007669"/>
    <property type="project" value="TreeGrafter"/>
</dbReference>
<dbReference type="EMBL" id="ACVB02000006">
    <property type="protein sequence ID" value="EEX75662.1"/>
    <property type="molecule type" value="Genomic_DNA"/>
</dbReference>
<dbReference type="GO" id="GO:0006412">
    <property type="term" value="P:translation"/>
    <property type="evidence" value="ECO:0007669"/>
    <property type="project" value="UniProtKB-UniRule"/>
</dbReference>
<evidence type="ECO:0000256" key="2">
    <source>
        <dbReference type="ARBA" id="ARBA00022980"/>
    </source>
</evidence>
<proteinExistence type="inferred from homology"/>
<name>C9MUP2_9FUSO</name>
<evidence type="ECO:0000256" key="5">
    <source>
        <dbReference type="HAMAP-Rule" id="MF_00532"/>
    </source>
</evidence>
<dbReference type="HOGENOM" id="CLU_046483_2_1_0"/>
<dbReference type="FunFam" id="3.30.230.10:FF:000001">
    <property type="entry name" value="30S ribosomal protein S9"/>
    <property type="match status" value="1"/>
</dbReference>
<evidence type="ECO:0000256" key="6">
    <source>
        <dbReference type="RuleBase" id="RU003815"/>
    </source>
</evidence>
<dbReference type="GO" id="GO:0003723">
    <property type="term" value="F:RNA binding"/>
    <property type="evidence" value="ECO:0007669"/>
    <property type="project" value="TreeGrafter"/>
</dbReference>
<protein>
    <recommendedName>
        <fullName evidence="4 5">Small ribosomal subunit protein uS9</fullName>
    </recommendedName>
</protein>
<dbReference type="InterPro" id="IPR023035">
    <property type="entry name" value="Ribosomal_uS9_bac/plastid"/>
</dbReference>
<dbReference type="InterPro" id="IPR020574">
    <property type="entry name" value="Ribosomal_uS9_CS"/>
</dbReference>